<name>A0ABT9H8N1_9SPHN</name>
<evidence type="ECO:0000313" key="2">
    <source>
        <dbReference type="Proteomes" id="UP001235664"/>
    </source>
</evidence>
<protein>
    <submittedName>
        <fullName evidence="1">Uncharacterized protein</fullName>
    </submittedName>
</protein>
<accession>A0ABT9H8N1</accession>
<dbReference type="Proteomes" id="UP001235664">
    <property type="component" value="Unassembled WGS sequence"/>
</dbReference>
<dbReference type="RefSeq" id="WP_305929723.1">
    <property type="nucleotide sequence ID" value="NZ_JAVAIL010000002.1"/>
</dbReference>
<sequence>MGDFSVEFKKRISAAMLADLAGSVPLSVQGQKQKGKTYAIEAPFDTDKASLKSLRQSIEQVTGKDSIEGLEAQDG</sequence>
<evidence type="ECO:0000313" key="1">
    <source>
        <dbReference type="EMBL" id="MDP4539603.1"/>
    </source>
</evidence>
<reference evidence="1 2" key="1">
    <citation type="submission" date="2023-08" db="EMBL/GenBank/DDBJ databases">
        <title>genomic of DY56.</title>
        <authorList>
            <person name="Wang Y."/>
        </authorList>
    </citation>
    <scope>NUCLEOTIDE SEQUENCE [LARGE SCALE GENOMIC DNA]</scope>
    <source>
        <strain evidence="1 2">DY56-A-20</strain>
    </source>
</reference>
<keyword evidence="2" id="KW-1185">Reference proteome</keyword>
<gene>
    <name evidence="1" type="ORF">Q9K01_08215</name>
</gene>
<proteinExistence type="predicted"/>
<dbReference type="EMBL" id="JAVAIL010000002">
    <property type="protein sequence ID" value="MDP4539603.1"/>
    <property type="molecule type" value="Genomic_DNA"/>
</dbReference>
<organism evidence="1 2">
    <name type="scientific">Qipengyuania benthica</name>
    <dbReference type="NCBI Taxonomy" id="3067651"/>
    <lineage>
        <taxon>Bacteria</taxon>
        <taxon>Pseudomonadati</taxon>
        <taxon>Pseudomonadota</taxon>
        <taxon>Alphaproteobacteria</taxon>
        <taxon>Sphingomonadales</taxon>
        <taxon>Erythrobacteraceae</taxon>
        <taxon>Qipengyuania</taxon>
    </lineage>
</organism>
<comment type="caution">
    <text evidence="1">The sequence shown here is derived from an EMBL/GenBank/DDBJ whole genome shotgun (WGS) entry which is preliminary data.</text>
</comment>